<dbReference type="PROSITE" id="PS00237">
    <property type="entry name" value="G_PROTEIN_RECEP_F1_1"/>
    <property type="match status" value="1"/>
</dbReference>
<evidence type="ECO:0000256" key="3">
    <source>
        <dbReference type="ARBA" id="ARBA00010663"/>
    </source>
</evidence>
<evidence type="ECO:0000256" key="2">
    <source>
        <dbReference type="ARBA" id="ARBA00004651"/>
    </source>
</evidence>
<keyword evidence="13" id="KW-0716">Sensory transduction</keyword>
<evidence type="ECO:0000256" key="12">
    <source>
        <dbReference type="RuleBase" id="RU000688"/>
    </source>
</evidence>
<keyword evidence="11 12" id="KW-0807">Transducer</keyword>
<dbReference type="SUPFAM" id="SSF81321">
    <property type="entry name" value="Family A G protein-coupled receptor-like"/>
    <property type="match status" value="1"/>
</dbReference>
<dbReference type="AlphaFoldDB" id="A0A8B9X683"/>
<evidence type="ECO:0000313" key="16">
    <source>
        <dbReference type="Proteomes" id="UP000694520"/>
    </source>
</evidence>
<dbReference type="InterPro" id="IPR000276">
    <property type="entry name" value="GPCR_Rhodpsn"/>
</dbReference>
<dbReference type="InterPro" id="IPR017452">
    <property type="entry name" value="GPCR_Rhodpsn_7TM"/>
</dbReference>
<dbReference type="InterPro" id="IPR000725">
    <property type="entry name" value="Olfact_rcpt"/>
</dbReference>
<feature type="transmembrane region" description="Helical" evidence="13">
    <location>
        <begin position="235"/>
        <end position="259"/>
    </location>
</feature>
<keyword evidence="10" id="KW-0325">Glycoprotein</keyword>
<dbReference type="PROSITE" id="PS50262">
    <property type="entry name" value="G_PROTEIN_RECEP_F1_2"/>
    <property type="match status" value="1"/>
</dbReference>
<feature type="transmembrane region" description="Helical" evidence="13">
    <location>
        <begin position="271"/>
        <end position="290"/>
    </location>
</feature>
<feature type="transmembrane region" description="Helical" evidence="13">
    <location>
        <begin position="56"/>
        <end position="77"/>
    </location>
</feature>
<protein>
    <recommendedName>
        <fullName evidence="13">Olfactory receptor</fullName>
    </recommendedName>
</protein>
<proteinExistence type="inferred from homology"/>
<dbReference type="PRINTS" id="PR00237">
    <property type="entry name" value="GPCRRHODOPSN"/>
</dbReference>
<keyword evidence="16" id="KW-1185">Reference proteome</keyword>
<evidence type="ECO:0000256" key="11">
    <source>
        <dbReference type="ARBA" id="ARBA00023224"/>
    </source>
</evidence>
<keyword evidence="7 12" id="KW-0297">G-protein coupled receptor</keyword>
<evidence type="ECO:0000256" key="1">
    <source>
        <dbReference type="ARBA" id="ARBA00003929"/>
    </source>
</evidence>
<dbReference type="FunFam" id="1.20.1070.10:FF:000003">
    <property type="entry name" value="Olfactory receptor"/>
    <property type="match status" value="1"/>
</dbReference>
<comment type="similarity">
    <text evidence="3 12">Belongs to the G-protein coupled receptor 1 family.</text>
</comment>
<dbReference type="PANTHER" id="PTHR48018">
    <property type="entry name" value="OLFACTORY RECEPTOR"/>
    <property type="match status" value="1"/>
</dbReference>
<reference evidence="15" key="2">
    <citation type="submission" date="2025-08" db="UniProtKB">
        <authorList>
            <consortium name="Ensembl"/>
        </authorList>
    </citation>
    <scope>IDENTIFICATION</scope>
</reference>
<keyword evidence="4 13" id="KW-1003">Cell membrane</keyword>
<comment type="subcellular location">
    <subcellularLocation>
        <location evidence="2 13">Cell membrane</location>
        <topology evidence="2 13">Multi-pass membrane protein</topology>
    </subcellularLocation>
</comment>
<feature type="domain" description="G-protein coupled receptors family 1 profile" evidence="14">
    <location>
        <begin position="39"/>
        <end position="288"/>
    </location>
</feature>
<evidence type="ECO:0000256" key="10">
    <source>
        <dbReference type="ARBA" id="ARBA00023180"/>
    </source>
</evidence>
<evidence type="ECO:0000256" key="4">
    <source>
        <dbReference type="ARBA" id="ARBA00022475"/>
    </source>
</evidence>
<dbReference type="Gene3D" id="1.20.1070.10">
    <property type="entry name" value="Rhodopsin 7-helix transmembrane proteins"/>
    <property type="match status" value="1"/>
</dbReference>
<dbReference type="Pfam" id="PF13853">
    <property type="entry name" value="7tm_4"/>
    <property type="match status" value="1"/>
</dbReference>
<sequence>KENSTVVTEFILAGITDDPQLQIPLFLVFTLIYLLTLVGNLGVITLILLDSRLHTPMYVFLSHLSLMDFGYSTAVTPKVMAGFLTGDKVISYKACAAQLYFFAVFLIVETFLLASMAYDRHAAVCKPLHYTNIMTPRVCAWMVVGCYVFGFLEASVHTWNAFSLSFCRSNVIDHFFCDATPLLALSCSDSIRSEMVFFILAGFNIIFTIMVILISYLFIFVTILRVHSSEGHQKAFSTCASHLTSVSIFYVTGAFMYLQPGPRHSMSTDKMASVSYAIVIPMLNPLIYSLRNKEVKRALKKAVGKAKSPLRYIF</sequence>
<evidence type="ECO:0000256" key="9">
    <source>
        <dbReference type="ARBA" id="ARBA00023170"/>
    </source>
</evidence>
<accession>A0A8B9X683</accession>
<evidence type="ECO:0000256" key="8">
    <source>
        <dbReference type="ARBA" id="ARBA00023136"/>
    </source>
</evidence>
<evidence type="ECO:0000256" key="5">
    <source>
        <dbReference type="ARBA" id="ARBA00022692"/>
    </source>
</evidence>
<keyword evidence="13" id="KW-0552">Olfaction</keyword>
<dbReference type="GO" id="GO:0005886">
    <property type="term" value="C:plasma membrane"/>
    <property type="evidence" value="ECO:0007669"/>
    <property type="project" value="UniProtKB-SubCell"/>
</dbReference>
<evidence type="ECO:0000256" key="13">
    <source>
        <dbReference type="RuleBase" id="RU363047"/>
    </source>
</evidence>
<dbReference type="GO" id="GO:0004984">
    <property type="term" value="F:olfactory receptor activity"/>
    <property type="evidence" value="ECO:0007669"/>
    <property type="project" value="InterPro"/>
</dbReference>
<name>A0A8B9X683_BOSMU</name>
<reference evidence="15" key="3">
    <citation type="submission" date="2025-09" db="UniProtKB">
        <authorList>
            <consortium name="Ensembl"/>
        </authorList>
    </citation>
    <scope>IDENTIFICATION</scope>
</reference>
<evidence type="ECO:0000256" key="7">
    <source>
        <dbReference type="ARBA" id="ARBA00023040"/>
    </source>
</evidence>
<dbReference type="CDD" id="cd15407">
    <property type="entry name" value="7tmA_OR5B-like"/>
    <property type="match status" value="1"/>
</dbReference>
<dbReference type="GO" id="GO:0004930">
    <property type="term" value="F:G protein-coupled receptor activity"/>
    <property type="evidence" value="ECO:0007669"/>
    <property type="project" value="UniProtKB-KW"/>
</dbReference>
<evidence type="ECO:0000256" key="6">
    <source>
        <dbReference type="ARBA" id="ARBA00022989"/>
    </source>
</evidence>
<feature type="transmembrane region" description="Helical" evidence="13">
    <location>
        <begin position="97"/>
        <end position="118"/>
    </location>
</feature>
<dbReference type="PRINTS" id="PR00245">
    <property type="entry name" value="OLFACTORYR"/>
</dbReference>
<keyword evidence="6 13" id="KW-1133">Transmembrane helix</keyword>
<keyword evidence="5 12" id="KW-0812">Transmembrane</keyword>
<comment type="function">
    <text evidence="1">Putative odorant or sperm cell receptor.</text>
</comment>
<evidence type="ECO:0000313" key="15">
    <source>
        <dbReference type="Ensembl" id="ENSBGRP00000017177.1"/>
    </source>
</evidence>
<feature type="transmembrane region" description="Helical" evidence="13">
    <location>
        <begin position="195"/>
        <end position="223"/>
    </location>
</feature>
<dbReference type="FunFam" id="1.10.1220.70:FF:000001">
    <property type="entry name" value="Olfactory receptor"/>
    <property type="match status" value="1"/>
</dbReference>
<reference evidence="15" key="1">
    <citation type="submission" date="2019-05" db="EMBL/GenBank/DDBJ databases">
        <authorList>
            <person name="Zhang S."/>
            <person name="Liu J."/>
        </authorList>
    </citation>
    <scope>NUCLEOTIDE SEQUENCE [LARGE SCALE GENOMIC DNA]</scope>
</reference>
<dbReference type="Ensembl" id="ENSBGRT00000019861.1">
    <property type="protein sequence ID" value="ENSBGRP00000017177.1"/>
    <property type="gene ID" value="ENSBGRG00000010870.1"/>
</dbReference>
<evidence type="ECO:0000259" key="14">
    <source>
        <dbReference type="PROSITE" id="PS50262"/>
    </source>
</evidence>
<organism evidence="15 16">
    <name type="scientific">Bos mutus grunniens</name>
    <name type="common">Wild yak</name>
    <name type="synonym">Bos grunniens</name>
    <dbReference type="NCBI Taxonomy" id="30521"/>
    <lineage>
        <taxon>Eukaryota</taxon>
        <taxon>Metazoa</taxon>
        <taxon>Chordata</taxon>
        <taxon>Craniata</taxon>
        <taxon>Vertebrata</taxon>
        <taxon>Euteleostomi</taxon>
        <taxon>Mammalia</taxon>
        <taxon>Eutheria</taxon>
        <taxon>Laurasiatheria</taxon>
        <taxon>Artiodactyla</taxon>
        <taxon>Ruminantia</taxon>
        <taxon>Pecora</taxon>
        <taxon>Bovidae</taxon>
        <taxon>Bovinae</taxon>
        <taxon>Bos</taxon>
    </lineage>
</organism>
<dbReference type="GeneTree" id="ENSGT01150000286921"/>
<dbReference type="Proteomes" id="UP000694520">
    <property type="component" value="Chromosome 13"/>
</dbReference>
<feature type="transmembrane region" description="Helical" evidence="13">
    <location>
        <begin position="25"/>
        <end position="49"/>
    </location>
</feature>
<keyword evidence="8 13" id="KW-0472">Membrane</keyword>
<keyword evidence="9 12" id="KW-0675">Receptor</keyword>
<feature type="transmembrane region" description="Helical" evidence="13">
    <location>
        <begin position="138"/>
        <end position="156"/>
    </location>
</feature>